<comment type="caution">
    <text evidence="2">The sequence shown here is derived from an EMBL/GenBank/DDBJ whole genome shotgun (WGS) entry which is preliminary data.</text>
</comment>
<dbReference type="PIRSF" id="PIRSF037228">
    <property type="entry name" value="Lant_mod_RumM"/>
    <property type="match status" value="1"/>
</dbReference>
<protein>
    <submittedName>
        <fullName evidence="2">Type 2 lantibiotic biosynthesis protein LanM</fullName>
    </submittedName>
</protein>
<feature type="domain" description="Lantibiotic biosynthesis protein dehydration" evidence="1">
    <location>
        <begin position="185"/>
        <end position="561"/>
    </location>
</feature>
<name>A0AAX2EJN3_9BACI</name>
<proteinExistence type="predicted"/>
<reference evidence="2 3" key="1">
    <citation type="submission" date="2016-10" db="EMBL/GenBank/DDBJ databases">
        <authorList>
            <person name="Varghese N."/>
            <person name="Submissions S."/>
        </authorList>
    </citation>
    <scope>NUCLEOTIDE SEQUENCE [LARGE SCALE GENOMIC DNA]</scope>
    <source>
        <strain evidence="2 3">DSM 21619</strain>
    </source>
</reference>
<organism evidence="2 3">
    <name type="scientific">Terribacillus saccharophilus</name>
    <dbReference type="NCBI Taxonomy" id="361277"/>
    <lineage>
        <taxon>Bacteria</taxon>
        <taxon>Bacillati</taxon>
        <taxon>Bacillota</taxon>
        <taxon>Bacilli</taxon>
        <taxon>Bacillales</taxon>
        <taxon>Bacillaceae</taxon>
        <taxon>Terribacillus</taxon>
    </lineage>
</organism>
<evidence type="ECO:0000259" key="1">
    <source>
        <dbReference type="Pfam" id="PF13575"/>
    </source>
</evidence>
<sequence length="563" mass="65828">MVQKLDGIDFKDVVDYWKNFFPELKTENDIRELLNKTSGLNSDKLKDEWRKCQNNQEYIAYIEKKLLKDNKGEENLIDDIINNLPQHDFPYINFIAPLLQAAFNKMKHNFDELDIIQNKSLLLQAMVISCYRSSYKMFFRTLILETNVAKEHGWLEGNTSESRADYFKFVLLKDKMYIKSLYNEYSSLIRLIQNNIENYINYIYDIIVATTEEKSQLERKFNVSLGNIMDIETSFGDSHNGGKTVAVIAFTNGIKLVVKPRNMVLEQNFNEFINKLNKKVGRELLDLKYARVHSRANFGWMEFVEYKECDSKEQVEDFYKRIGQYLCILYALNAKDFHHENLIALGEYPVLIDLEALLHIGKEEKDKESIHDLAMRMIGDSVYSIYLLPTRSLYSENNGQVNTLDIGGVGGTTKQLSPLKSVKIIDGNTDNVKVEKDYNYVDIESNNPRLNNEIVSSDNYIDEIQYGFQHMYNWILKNKDTFLEMVEEYFNNVITRVIVKPTMLYTELLSLSYHPDLLRDNIHREVFFNRIGMAEFYNNPGKIALNEYQDLLQGDVPYFSINS</sequence>
<accession>A0AAX2EJN3</accession>
<dbReference type="RefSeq" id="WP_093881496.1">
    <property type="nucleotide sequence ID" value="NZ_FOCD01000006.1"/>
</dbReference>
<dbReference type="Pfam" id="PF13575">
    <property type="entry name" value="DUF4135"/>
    <property type="match status" value="1"/>
</dbReference>
<dbReference type="AlphaFoldDB" id="A0AAX2EJN3"/>
<dbReference type="EMBL" id="FOCD01000006">
    <property type="protein sequence ID" value="SEO06179.1"/>
    <property type="molecule type" value="Genomic_DNA"/>
</dbReference>
<dbReference type="InterPro" id="IPR025410">
    <property type="entry name" value="Lant_dehyd"/>
</dbReference>
<evidence type="ECO:0000313" key="3">
    <source>
        <dbReference type="Proteomes" id="UP000199735"/>
    </source>
</evidence>
<feature type="non-terminal residue" evidence="2">
    <location>
        <position position="563"/>
    </location>
</feature>
<dbReference type="CDD" id="cd04792">
    <property type="entry name" value="LanM-like"/>
    <property type="match status" value="1"/>
</dbReference>
<dbReference type="Proteomes" id="UP000199735">
    <property type="component" value="Unassembled WGS sequence"/>
</dbReference>
<dbReference type="InterPro" id="IPR017146">
    <property type="entry name" value="Lanti_2_LanM"/>
</dbReference>
<gene>
    <name evidence="2" type="ORF">SAMN04489762_3385</name>
</gene>
<evidence type="ECO:0000313" key="2">
    <source>
        <dbReference type="EMBL" id="SEO06179.1"/>
    </source>
</evidence>
<dbReference type="NCBIfam" id="TIGR03897">
    <property type="entry name" value="lanti_2_LanM"/>
    <property type="match status" value="1"/>
</dbReference>